<gene>
    <name evidence="1" type="ORF">H9714_05400</name>
</gene>
<evidence type="ECO:0000313" key="2">
    <source>
        <dbReference type="Proteomes" id="UP000824208"/>
    </source>
</evidence>
<comment type="caution">
    <text evidence="1">The sequence shown here is derived from an EMBL/GenBank/DDBJ whole genome shotgun (WGS) entry which is preliminary data.</text>
</comment>
<proteinExistence type="predicted"/>
<protein>
    <submittedName>
        <fullName evidence="1">DUF4867 family protein</fullName>
    </submittedName>
</protein>
<sequence>MKIYSVKDPEFAAYGAILEGYDTGALLETLERVTPVPEGTDYVPEQAELMALPIAKEFADRAYGGMPIEIGWCNGHNTKLNCVEYHRDSELNVGTEDFILLLAKRDDLVEGRLDTGKVKAFYCPAGTLVEVYATTLHYAPCSAKAGQGFRVAVVLPKGTNLDKPAIQPGNWEDECLWARNKWLLAHPESSEAAQGAQVRLDGVNVDIAGDI</sequence>
<dbReference type="AlphaFoldDB" id="A0A9D2S517"/>
<evidence type="ECO:0000313" key="1">
    <source>
        <dbReference type="EMBL" id="HJB56967.1"/>
    </source>
</evidence>
<reference evidence="1" key="2">
    <citation type="submission" date="2021-04" db="EMBL/GenBank/DDBJ databases">
        <authorList>
            <person name="Gilroy R."/>
        </authorList>
    </citation>
    <scope>NUCLEOTIDE SEQUENCE</scope>
    <source>
        <strain evidence="1">CHK189-11263</strain>
    </source>
</reference>
<dbReference type="EMBL" id="DWYC01000051">
    <property type="protein sequence ID" value="HJB56967.1"/>
    <property type="molecule type" value="Genomic_DNA"/>
</dbReference>
<name>A0A9D2S517_9FIRM</name>
<accession>A0A9D2S517</accession>
<reference evidence="1" key="1">
    <citation type="journal article" date="2021" name="PeerJ">
        <title>Extensive microbial diversity within the chicken gut microbiome revealed by metagenomics and culture.</title>
        <authorList>
            <person name="Gilroy R."/>
            <person name="Ravi A."/>
            <person name="Getino M."/>
            <person name="Pursley I."/>
            <person name="Horton D.L."/>
            <person name="Alikhan N.F."/>
            <person name="Baker D."/>
            <person name="Gharbi K."/>
            <person name="Hall N."/>
            <person name="Watson M."/>
            <person name="Adriaenssens E.M."/>
            <person name="Foster-Nyarko E."/>
            <person name="Jarju S."/>
            <person name="Secka A."/>
            <person name="Antonio M."/>
            <person name="Oren A."/>
            <person name="Chaudhuri R.R."/>
            <person name="La Ragione R."/>
            <person name="Hildebrand F."/>
            <person name="Pallen M.J."/>
        </authorList>
    </citation>
    <scope>NUCLEOTIDE SEQUENCE</scope>
    <source>
        <strain evidence="1">CHK189-11263</strain>
    </source>
</reference>
<dbReference type="InterPro" id="IPR032358">
    <property type="entry name" value="DUF4867"/>
</dbReference>
<dbReference type="Pfam" id="PF16161">
    <property type="entry name" value="DUF4867"/>
    <property type="match status" value="1"/>
</dbReference>
<dbReference type="Proteomes" id="UP000824208">
    <property type="component" value="Unassembled WGS sequence"/>
</dbReference>
<organism evidence="1 2">
    <name type="scientific">Candidatus Flavonifractor intestinipullorum</name>
    <dbReference type="NCBI Taxonomy" id="2838587"/>
    <lineage>
        <taxon>Bacteria</taxon>
        <taxon>Bacillati</taxon>
        <taxon>Bacillota</taxon>
        <taxon>Clostridia</taxon>
        <taxon>Eubacteriales</taxon>
        <taxon>Oscillospiraceae</taxon>
        <taxon>Flavonifractor</taxon>
    </lineage>
</organism>